<comment type="caution">
    <text evidence="1">The sequence shown here is derived from an EMBL/GenBank/DDBJ whole genome shotgun (WGS) entry which is preliminary data.</text>
</comment>
<name>A0ABS3AZG7_9FIRM</name>
<keyword evidence="2" id="KW-1185">Reference proteome</keyword>
<proteinExistence type="predicted"/>
<evidence type="ECO:0000313" key="1">
    <source>
        <dbReference type="EMBL" id="MBN4077509.1"/>
    </source>
</evidence>
<protein>
    <recommendedName>
        <fullName evidence="3">Chromosome partitioning protein ParB</fullName>
    </recommendedName>
</protein>
<evidence type="ECO:0008006" key="3">
    <source>
        <dbReference type="Google" id="ProtNLM"/>
    </source>
</evidence>
<gene>
    <name evidence="1" type="ORF">JYT19_01215</name>
</gene>
<sequence>MAKKNSKNLKKDLNERELARVSGGVIEDIRPSQSEMPKDMAPEVTVGQRVAQFQKPADEFKSPELKSAKLLYSAEAPPEDFSADLDLIENLSNQGTAPEGISKSVVEGAKDYGPQFWYHLSAAP</sequence>
<dbReference type="EMBL" id="JAFITA010000027">
    <property type="protein sequence ID" value="MBN4077509.1"/>
    <property type="molecule type" value="Genomic_DNA"/>
</dbReference>
<reference evidence="1" key="1">
    <citation type="submission" date="2021-02" db="EMBL/GenBank/DDBJ databases">
        <title>Activity-based single-cell genomes from oceanic crustal fluid captures similar information to metagenomic and metatranscriptomic surveys with orders of magnitude less sampling.</title>
        <authorList>
            <person name="D'Angelo T.S."/>
            <person name="Orcutt B.N."/>
        </authorList>
    </citation>
    <scope>NUCLEOTIDE SEQUENCE [LARGE SCALE GENOMIC DNA]</scope>
    <source>
        <strain evidence="1">AH-315-E05</strain>
    </source>
</reference>
<accession>A0ABS3AZG7</accession>
<organism evidence="1 2">
    <name type="scientific">Sulfobacillus acidophilus</name>
    <dbReference type="NCBI Taxonomy" id="53633"/>
    <lineage>
        <taxon>Bacteria</taxon>
        <taxon>Bacillati</taxon>
        <taxon>Bacillota</taxon>
        <taxon>Clostridia</taxon>
        <taxon>Eubacteriales</taxon>
        <taxon>Clostridiales Family XVII. Incertae Sedis</taxon>
        <taxon>Sulfobacillus</taxon>
    </lineage>
</organism>
<evidence type="ECO:0000313" key="2">
    <source>
        <dbReference type="Proteomes" id="UP000765003"/>
    </source>
</evidence>
<dbReference type="Proteomes" id="UP000765003">
    <property type="component" value="Unassembled WGS sequence"/>
</dbReference>